<evidence type="ECO:0000313" key="2">
    <source>
        <dbReference type="EMBL" id="VXD23371.1"/>
    </source>
</evidence>
<dbReference type="InterPro" id="IPR000358">
    <property type="entry name" value="RNR_small_fam"/>
</dbReference>
<keyword evidence="3" id="KW-1185">Reference proteome</keyword>
<comment type="cofactor">
    <cofactor evidence="1">
        <name>Fe cation</name>
        <dbReference type="ChEBI" id="CHEBI:24875"/>
    </cofactor>
</comment>
<keyword evidence="2" id="KW-0560">Oxidoreductase</keyword>
<dbReference type="GO" id="GO:0004748">
    <property type="term" value="F:ribonucleoside-diphosphate reductase activity, thioredoxin disulfide as acceptor"/>
    <property type="evidence" value="ECO:0007669"/>
    <property type="project" value="UniProtKB-EC"/>
</dbReference>
<dbReference type="Gene3D" id="1.10.620.20">
    <property type="entry name" value="Ribonucleotide Reductase, subunit A"/>
    <property type="match status" value="1"/>
</dbReference>
<dbReference type="RefSeq" id="WP_231506102.1">
    <property type="nucleotide sequence ID" value="NZ_LR734879.1"/>
</dbReference>
<dbReference type="EC" id="1.17.4.1" evidence="2"/>
<proteinExistence type="predicted"/>
<evidence type="ECO:0000313" key="3">
    <source>
        <dbReference type="Proteomes" id="UP000184550"/>
    </source>
</evidence>
<protein>
    <submittedName>
        <fullName evidence="2">Ribonucleoside-diphosphate reductase subunit beta</fullName>
        <ecNumber evidence="2">1.17.4.1</ecNumber>
    </submittedName>
</protein>
<dbReference type="PANTHER" id="PTHR23409">
    <property type="entry name" value="RIBONUCLEOSIDE-DIPHOSPHATE REDUCTASE SMALL CHAIN"/>
    <property type="match status" value="1"/>
</dbReference>
<dbReference type="InterPro" id="IPR009078">
    <property type="entry name" value="Ferritin-like_SF"/>
</dbReference>
<dbReference type="GO" id="GO:0009263">
    <property type="term" value="P:deoxyribonucleotide biosynthetic process"/>
    <property type="evidence" value="ECO:0007669"/>
    <property type="project" value="InterPro"/>
</dbReference>
<dbReference type="InterPro" id="IPR012348">
    <property type="entry name" value="RNR-like"/>
</dbReference>
<dbReference type="AlphaFoldDB" id="A0A7Z9E365"/>
<accession>A0A7Z9E365</accession>
<sequence>MTLDLFSSSAMDKSGHQKPLKMPINPIFNPNGNDDIAHRSIWFGETTNLMQLNDVRYSWAVSLYKQMRENFWVPEKLDITQDVVDYVNLTPDERWAFDGILSYLTFLDSIQTCKCDSFGSKVSL</sequence>
<dbReference type="PANTHER" id="PTHR23409:SF18">
    <property type="entry name" value="RIBONUCLEOSIDE-DIPHOSPHATE REDUCTASE SUBUNIT M2"/>
    <property type="match status" value="1"/>
</dbReference>
<evidence type="ECO:0000256" key="1">
    <source>
        <dbReference type="ARBA" id="ARBA00001962"/>
    </source>
</evidence>
<dbReference type="EMBL" id="CZCU02000155">
    <property type="protein sequence ID" value="VXD23371.1"/>
    <property type="molecule type" value="Genomic_DNA"/>
</dbReference>
<gene>
    <name evidence="2" type="ORF">PL8927_780055</name>
</gene>
<organism evidence="2 3">
    <name type="scientific">Planktothrix serta PCC 8927</name>
    <dbReference type="NCBI Taxonomy" id="671068"/>
    <lineage>
        <taxon>Bacteria</taxon>
        <taxon>Bacillati</taxon>
        <taxon>Cyanobacteriota</taxon>
        <taxon>Cyanophyceae</taxon>
        <taxon>Oscillatoriophycideae</taxon>
        <taxon>Oscillatoriales</taxon>
        <taxon>Microcoleaceae</taxon>
        <taxon>Planktothrix</taxon>
    </lineage>
</organism>
<comment type="caution">
    <text evidence="2">The sequence shown here is derived from an EMBL/GenBank/DDBJ whole genome shotgun (WGS) entry which is preliminary data.</text>
</comment>
<name>A0A7Z9E365_9CYAN</name>
<dbReference type="Pfam" id="PF00268">
    <property type="entry name" value="Ribonuc_red_sm"/>
    <property type="match status" value="1"/>
</dbReference>
<reference evidence="2" key="1">
    <citation type="submission" date="2019-10" db="EMBL/GenBank/DDBJ databases">
        <authorList>
            <consortium name="Genoscope - CEA"/>
            <person name="William W."/>
        </authorList>
    </citation>
    <scope>NUCLEOTIDE SEQUENCE [LARGE SCALE GENOMIC DNA]</scope>
    <source>
        <strain evidence="2">BBR_PRJEB10992</strain>
    </source>
</reference>
<dbReference type="SUPFAM" id="SSF47240">
    <property type="entry name" value="Ferritin-like"/>
    <property type="match status" value="1"/>
</dbReference>
<dbReference type="Proteomes" id="UP000184550">
    <property type="component" value="Unassembled WGS sequence"/>
</dbReference>